<dbReference type="GO" id="GO:0032204">
    <property type="term" value="P:regulation of telomere maintenance"/>
    <property type="evidence" value="ECO:0007669"/>
    <property type="project" value="UniProtKB-ARBA"/>
</dbReference>
<dbReference type="InterPro" id="IPR047260">
    <property type="entry name" value="ERCC1-like_central_dom"/>
</dbReference>
<dbReference type="Pfam" id="PF14520">
    <property type="entry name" value="HHH_5"/>
    <property type="match status" value="1"/>
</dbReference>
<evidence type="ECO:0000313" key="11">
    <source>
        <dbReference type="EMBL" id="CAD7414310.1"/>
    </source>
</evidence>
<comment type="function">
    <text evidence="7">Non-catalytic component of a structure-specific DNA repair endonuclease responsible for the 5'-incision during DNA repair. Responsible, in conjunction with SLX4, for the first step in the repair of interstrand cross-links (ICL). Participates in the processing of anaphase bridge-generating DNA structures, which consist in incompletely processed DNA lesions arising during S or G2 phase, and can result in cytokinesis failure. Also required for homology-directed repair (HDR) of DNA double-strand breaks, in conjunction with SLX4.</text>
</comment>
<keyword evidence="3" id="KW-0227">DNA damage</keyword>
<dbReference type="GO" id="GO:0006302">
    <property type="term" value="P:double-strand break repair"/>
    <property type="evidence" value="ECO:0007669"/>
    <property type="project" value="UniProtKB-ARBA"/>
</dbReference>
<feature type="domain" description="ERCC1-like central" evidence="10">
    <location>
        <begin position="73"/>
        <end position="185"/>
    </location>
</feature>
<dbReference type="GO" id="GO:0003697">
    <property type="term" value="F:single-stranded DNA binding"/>
    <property type="evidence" value="ECO:0007669"/>
    <property type="project" value="TreeGrafter"/>
</dbReference>
<evidence type="ECO:0000256" key="1">
    <source>
        <dbReference type="ARBA" id="ARBA00004123"/>
    </source>
</evidence>
<comment type="similarity">
    <text evidence="2">Belongs to the ERCC1/RAD10/SWI10 family.</text>
</comment>
<evidence type="ECO:0000256" key="2">
    <source>
        <dbReference type="ARBA" id="ARBA00008283"/>
    </source>
</evidence>
<feature type="region of interest" description="Disordered" evidence="9">
    <location>
        <begin position="1"/>
        <end position="27"/>
    </location>
</feature>
<dbReference type="GO" id="GO:0070914">
    <property type="term" value="P:UV-damage excision repair"/>
    <property type="evidence" value="ECO:0007669"/>
    <property type="project" value="TreeGrafter"/>
</dbReference>
<dbReference type="InterPro" id="IPR004579">
    <property type="entry name" value="ERCC1/RAD10/SWI10"/>
</dbReference>
<dbReference type="NCBIfam" id="TIGR00597">
    <property type="entry name" value="rad10"/>
    <property type="match status" value="1"/>
</dbReference>
<evidence type="ECO:0000256" key="4">
    <source>
        <dbReference type="ARBA" id="ARBA00023125"/>
    </source>
</evidence>
<feature type="compositionally biased region" description="Polar residues" evidence="9">
    <location>
        <begin position="17"/>
        <end position="27"/>
    </location>
</feature>
<keyword evidence="4" id="KW-0238">DNA-binding</keyword>
<protein>
    <recommendedName>
        <fullName evidence="8">DNA excision repair protein ERCC-1</fullName>
    </recommendedName>
</protein>
<dbReference type="CDD" id="cd22325">
    <property type="entry name" value="ERCC1_C-like"/>
    <property type="match status" value="1"/>
</dbReference>
<dbReference type="FunFam" id="3.40.50.10130:FF:000001">
    <property type="entry name" value="DNA excision repair protein ERCC-1"/>
    <property type="match status" value="1"/>
</dbReference>
<dbReference type="FunFam" id="1.10.150.20:FF:000017">
    <property type="entry name" value="DNA excision repair protein ERCC-1"/>
    <property type="match status" value="1"/>
</dbReference>
<proteinExistence type="inferred from homology"/>
<dbReference type="GO" id="GO:0006289">
    <property type="term" value="P:nucleotide-excision repair"/>
    <property type="evidence" value="ECO:0007669"/>
    <property type="project" value="UniProtKB-ARBA"/>
</dbReference>
<evidence type="ECO:0000256" key="5">
    <source>
        <dbReference type="ARBA" id="ARBA00023204"/>
    </source>
</evidence>
<evidence type="ECO:0000256" key="7">
    <source>
        <dbReference type="ARBA" id="ARBA00054210"/>
    </source>
</evidence>
<evidence type="ECO:0000256" key="8">
    <source>
        <dbReference type="ARBA" id="ARBA00071993"/>
    </source>
</evidence>
<dbReference type="InterPro" id="IPR011335">
    <property type="entry name" value="Restrct_endonuc-II-like"/>
</dbReference>
<dbReference type="GO" id="GO:0070522">
    <property type="term" value="C:ERCC4-ERCC1 complex"/>
    <property type="evidence" value="ECO:0007669"/>
    <property type="project" value="TreeGrafter"/>
</dbReference>
<name>A0A7R9DGH3_TIMCR</name>
<keyword evidence="5" id="KW-0234">DNA repair</keyword>
<dbReference type="EMBL" id="OC324549">
    <property type="protein sequence ID" value="CAD7414310.1"/>
    <property type="molecule type" value="Genomic_DNA"/>
</dbReference>
<accession>A0A7R9DGH3</accession>
<dbReference type="PANTHER" id="PTHR12749">
    <property type="entry name" value="EXCISION REPAIR CROSS-COMPLEMENTING 1 ERCC1"/>
    <property type="match status" value="1"/>
</dbReference>
<dbReference type="InterPro" id="IPR010994">
    <property type="entry name" value="RuvA_2-like"/>
</dbReference>
<dbReference type="SUPFAM" id="SSF47781">
    <property type="entry name" value="RuvA domain 2-like"/>
    <property type="match status" value="1"/>
</dbReference>
<dbReference type="GO" id="GO:0006312">
    <property type="term" value="P:mitotic recombination"/>
    <property type="evidence" value="ECO:0007669"/>
    <property type="project" value="TreeGrafter"/>
</dbReference>
<dbReference type="Gene3D" id="3.40.50.10130">
    <property type="match status" value="1"/>
</dbReference>
<dbReference type="SUPFAM" id="SSF52980">
    <property type="entry name" value="Restriction endonuclease-like"/>
    <property type="match status" value="1"/>
</dbReference>
<dbReference type="GO" id="GO:0000110">
    <property type="term" value="C:nucleotide-excision repair factor 1 complex"/>
    <property type="evidence" value="ECO:0007669"/>
    <property type="project" value="TreeGrafter"/>
</dbReference>
<keyword evidence="6" id="KW-0539">Nucleus</keyword>
<dbReference type="Pfam" id="PF03834">
    <property type="entry name" value="Rad10"/>
    <property type="match status" value="1"/>
</dbReference>
<reference evidence="11" key="1">
    <citation type="submission" date="2020-11" db="EMBL/GenBank/DDBJ databases">
        <authorList>
            <person name="Tran Van P."/>
        </authorList>
    </citation>
    <scope>NUCLEOTIDE SEQUENCE</scope>
</reference>
<dbReference type="GO" id="GO:0003684">
    <property type="term" value="F:damaged DNA binding"/>
    <property type="evidence" value="ECO:0007669"/>
    <property type="project" value="InterPro"/>
</dbReference>
<dbReference type="AlphaFoldDB" id="A0A7R9DGH3"/>
<evidence type="ECO:0000256" key="9">
    <source>
        <dbReference type="SAM" id="MobiDB-lite"/>
    </source>
</evidence>
<gene>
    <name evidence="11" type="ORF">TCEB3V08_LOCUS12059</name>
</gene>
<comment type="subcellular location">
    <subcellularLocation>
        <location evidence="1">Nucleus</location>
    </subcellularLocation>
</comment>
<evidence type="ECO:0000256" key="6">
    <source>
        <dbReference type="ARBA" id="ARBA00023242"/>
    </source>
</evidence>
<dbReference type="Gene3D" id="1.10.150.20">
    <property type="entry name" value="5' to 3' exonuclease, C-terminal subdomain"/>
    <property type="match status" value="1"/>
</dbReference>
<evidence type="ECO:0000256" key="3">
    <source>
        <dbReference type="ARBA" id="ARBA00022763"/>
    </source>
</evidence>
<sequence>MESDEFLDPETDRLEQNKSSNSTQGQKSTFVAAFSNLKNSEFYKESEDGLKQFLNEDNAGVAAKPNTIKSNAVLVSPKQRGNLLLKSICNVPWEYMEIIPDYVMGKTTCALFLSLRYHNLNPDYINERLKLLGKQYELRVLLVQVDIKDPHHALKNLVRICILADLTLMLAWSAEEAGKIIETYKMYENKPPDLIMERMDRLSSPHQRLVSVLTSIRSINRTDATTLLSTFGSLERLLRASPDTLALCSGLGPSKAARLHKVLHQPFLRDRRSTTGK</sequence>
<evidence type="ECO:0000259" key="10">
    <source>
        <dbReference type="Pfam" id="PF03834"/>
    </source>
</evidence>
<dbReference type="PANTHER" id="PTHR12749:SF0">
    <property type="entry name" value="DNA EXCISION REPAIR PROTEIN ERCC-1"/>
    <property type="match status" value="1"/>
</dbReference>
<organism evidence="11">
    <name type="scientific">Timema cristinae</name>
    <name type="common">Walking stick</name>
    <dbReference type="NCBI Taxonomy" id="61476"/>
    <lineage>
        <taxon>Eukaryota</taxon>
        <taxon>Metazoa</taxon>
        <taxon>Ecdysozoa</taxon>
        <taxon>Arthropoda</taxon>
        <taxon>Hexapoda</taxon>
        <taxon>Insecta</taxon>
        <taxon>Pterygota</taxon>
        <taxon>Neoptera</taxon>
        <taxon>Polyneoptera</taxon>
        <taxon>Phasmatodea</taxon>
        <taxon>Timematodea</taxon>
        <taxon>Timematoidea</taxon>
        <taxon>Timematidae</taxon>
        <taxon>Timema</taxon>
    </lineage>
</organism>